<dbReference type="Gene3D" id="3.30.70.20">
    <property type="match status" value="1"/>
</dbReference>
<reference evidence="6" key="1">
    <citation type="submission" date="2020-04" db="EMBL/GenBank/DDBJ databases">
        <title>Nitratireductor sp. nov. isolated from mangrove soil.</title>
        <authorList>
            <person name="Ye Y."/>
        </authorList>
    </citation>
    <scope>NUCLEOTIDE SEQUENCE</scope>
    <source>
        <strain evidence="6">SY7</strain>
    </source>
</reference>
<evidence type="ECO:0000313" key="6">
    <source>
        <dbReference type="EMBL" id="QDZ02330.1"/>
    </source>
</evidence>
<evidence type="ECO:0000256" key="4">
    <source>
        <dbReference type="ARBA" id="ARBA00023014"/>
    </source>
</evidence>
<protein>
    <submittedName>
        <fullName evidence="6">Iron-sulfur cluster-binding protein</fullName>
    </submittedName>
</protein>
<dbReference type="InterPro" id="IPR037171">
    <property type="entry name" value="NagB/RpiA_transferase-like"/>
</dbReference>
<evidence type="ECO:0000313" key="7">
    <source>
        <dbReference type="Proteomes" id="UP000321389"/>
    </source>
</evidence>
<keyword evidence="3" id="KW-0408">Iron</keyword>
<dbReference type="AlphaFoldDB" id="A0A5B8L3T9"/>
<feature type="domain" description="4Fe-4S ferredoxin-type" evidence="5">
    <location>
        <begin position="305"/>
        <end position="335"/>
    </location>
</feature>
<proteinExistence type="predicted"/>
<keyword evidence="1" id="KW-0004">4Fe-4S</keyword>
<dbReference type="GO" id="GO:0051539">
    <property type="term" value="F:4 iron, 4 sulfur cluster binding"/>
    <property type="evidence" value="ECO:0007669"/>
    <property type="project" value="UniProtKB-KW"/>
</dbReference>
<dbReference type="InterPro" id="IPR003741">
    <property type="entry name" value="LUD_dom"/>
</dbReference>
<dbReference type="EMBL" id="CP042301">
    <property type="protein sequence ID" value="QDZ02330.1"/>
    <property type="molecule type" value="Genomic_DNA"/>
</dbReference>
<dbReference type="InterPro" id="IPR024569">
    <property type="entry name" value="LutB_C"/>
</dbReference>
<evidence type="ECO:0000256" key="2">
    <source>
        <dbReference type="ARBA" id="ARBA00022723"/>
    </source>
</evidence>
<dbReference type="OrthoDB" id="5289041at2"/>
<keyword evidence="7" id="KW-1185">Reference proteome</keyword>
<name>A0A5B8L3T9_9HYPH</name>
<dbReference type="InterPro" id="IPR017896">
    <property type="entry name" value="4Fe4S_Fe-S-bd"/>
</dbReference>
<dbReference type="PANTHER" id="PTHR47153">
    <property type="entry name" value="LACTATE UTILIZATION PROTEIN B"/>
    <property type="match status" value="1"/>
</dbReference>
<dbReference type="PROSITE" id="PS00198">
    <property type="entry name" value="4FE4S_FER_1"/>
    <property type="match status" value="1"/>
</dbReference>
<accession>A0A5B8L3T9</accession>
<dbReference type="GO" id="GO:0006089">
    <property type="term" value="P:lactate metabolic process"/>
    <property type="evidence" value="ECO:0007669"/>
    <property type="project" value="InterPro"/>
</dbReference>
<evidence type="ECO:0000256" key="1">
    <source>
        <dbReference type="ARBA" id="ARBA00022485"/>
    </source>
</evidence>
<dbReference type="KEGG" id="niy:FQ775_19180"/>
<evidence type="ECO:0000259" key="5">
    <source>
        <dbReference type="PROSITE" id="PS51379"/>
    </source>
</evidence>
<dbReference type="PROSITE" id="PS51379">
    <property type="entry name" value="4FE4S_FER_2"/>
    <property type="match status" value="1"/>
</dbReference>
<keyword evidence="2" id="KW-0479">Metal-binding</keyword>
<keyword evidence="4" id="KW-0411">Iron-sulfur</keyword>
<dbReference type="Proteomes" id="UP000321389">
    <property type="component" value="Chromosome"/>
</dbReference>
<dbReference type="PANTHER" id="PTHR47153:SF2">
    <property type="entry name" value="LACTATE UTILIZATION PROTEIN B"/>
    <property type="match status" value="1"/>
</dbReference>
<dbReference type="Pfam" id="PF13183">
    <property type="entry name" value="Fer4_8"/>
    <property type="match status" value="1"/>
</dbReference>
<dbReference type="RefSeq" id="WP_146300968.1">
    <property type="nucleotide sequence ID" value="NZ_CP042301.2"/>
</dbReference>
<dbReference type="InterPro" id="IPR024185">
    <property type="entry name" value="FTHF_cligase-like_sf"/>
</dbReference>
<dbReference type="NCBIfam" id="TIGR00273">
    <property type="entry name" value="LutB/LldF family L-lactate oxidation iron-sulfur protein"/>
    <property type="match status" value="1"/>
</dbReference>
<dbReference type="SUPFAM" id="SSF100950">
    <property type="entry name" value="NagB/RpiA/CoA transferase-like"/>
    <property type="match status" value="1"/>
</dbReference>
<gene>
    <name evidence="6" type="ORF">FQ775_19180</name>
</gene>
<dbReference type="InterPro" id="IPR004452">
    <property type="entry name" value="LutB/LldF"/>
</dbReference>
<dbReference type="SUPFAM" id="SSF46548">
    <property type="entry name" value="alpha-helical ferredoxin"/>
    <property type="match status" value="1"/>
</dbReference>
<dbReference type="Pfam" id="PF11870">
    <property type="entry name" value="LutB_C"/>
    <property type="match status" value="1"/>
</dbReference>
<organism evidence="6 7">
    <name type="scientific">Nitratireductor mangrovi</name>
    <dbReference type="NCBI Taxonomy" id="2599600"/>
    <lineage>
        <taxon>Bacteria</taxon>
        <taxon>Pseudomonadati</taxon>
        <taxon>Pseudomonadota</taxon>
        <taxon>Alphaproteobacteria</taxon>
        <taxon>Hyphomicrobiales</taxon>
        <taxon>Phyllobacteriaceae</taxon>
        <taxon>Nitratireductor</taxon>
    </lineage>
</organism>
<sequence length="478" mass="53192">MQITSPNFKQNAVQALQDAQLQKAMGNVRAGFIDKRRKAADALPEFEALRDAARDIKDHTLAHLDLYLEAYEKKVTEAGGHVHWAETAEDARRIILDICRMQNAKTVTKGKSMITEEIALNDFLALAGIEAVETDLGEYIIQLRGEHPSHIIAPAVHVNKDQVEADFRRVHDYLAPNRDLSEPESLLDEARRVLRAKYFEADVGITGANFLVAETGSSVIVTNEGNGDLTQMLPRVHVVVASIEKIVPTLNDVGQILRVLARSATGQDMSVYTTFSTGPRRRGDPDGPEQYHVILLDNGRSSMLGTEFQDMLRCIRCGACMNHCPVYHAVGGHAYGWVYPGPMGAVLTPSLVGVDKSGHLPNASTFCGRCESVCPMRIPLPKMMRSWREREFERGLNPATQRYGLKLWAAFAKRPRLYKFATSLAIPALSLFGGRKKRFSALPFAGGWTRFRDLPAPERRTFMQQWRQGAAVSRRGPT</sequence>
<dbReference type="Pfam" id="PF02589">
    <property type="entry name" value="LUD_dom"/>
    <property type="match status" value="1"/>
</dbReference>
<dbReference type="GO" id="GO:0046872">
    <property type="term" value="F:metal ion binding"/>
    <property type="evidence" value="ECO:0007669"/>
    <property type="project" value="UniProtKB-KW"/>
</dbReference>
<evidence type="ECO:0000256" key="3">
    <source>
        <dbReference type="ARBA" id="ARBA00023004"/>
    </source>
</evidence>
<dbReference type="Gene3D" id="3.40.50.10420">
    <property type="entry name" value="NagB/RpiA/CoA transferase-like"/>
    <property type="match status" value="1"/>
</dbReference>
<dbReference type="InterPro" id="IPR017900">
    <property type="entry name" value="4Fe4S_Fe_S_CS"/>
</dbReference>